<evidence type="ECO:0000313" key="5">
    <source>
        <dbReference type="EMBL" id="KAK9834813.1"/>
    </source>
</evidence>
<protein>
    <recommendedName>
        <fullName evidence="4">Exostosin GT47 domain-containing protein</fullName>
    </recommendedName>
</protein>
<comment type="subcellular location">
    <subcellularLocation>
        <location evidence="1">Golgi apparatus membrane</location>
        <topology evidence="1">Single-pass type II membrane protein</topology>
    </subcellularLocation>
</comment>
<feature type="domain" description="Exostosin GT47" evidence="4">
    <location>
        <begin position="8"/>
        <end position="303"/>
    </location>
</feature>
<evidence type="ECO:0000256" key="3">
    <source>
        <dbReference type="ARBA" id="ARBA00023034"/>
    </source>
</evidence>
<organism evidence="5 6">
    <name type="scientific">Elliptochloris bilobata</name>
    <dbReference type="NCBI Taxonomy" id="381761"/>
    <lineage>
        <taxon>Eukaryota</taxon>
        <taxon>Viridiplantae</taxon>
        <taxon>Chlorophyta</taxon>
        <taxon>core chlorophytes</taxon>
        <taxon>Trebouxiophyceae</taxon>
        <taxon>Trebouxiophyceae incertae sedis</taxon>
        <taxon>Elliptochloris clade</taxon>
        <taxon>Elliptochloris</taxon>
    </lineage>
</organism>
<dbReference type="PANTHER" id="PTHR11062">
    <property type="entry name" value="EXOSTOSIN HEPARAN SULFATE GLYCOSYLTRANSFERASE -RELATED"/>
    <property type="match status" value="1"/>
</dbReference>
<dbReference type="Pfam" id="PF03016">
    <property type="entry name" value="Exostosin_GT47"/>
    <property type="match status" value="1"/>
</dbReference>
<evidence type="ECO:0000259" key="4">
    <source>
        <dbReference type="Pfam" id="PF03016"/>
    </source>
</evidence>
<dbReference type="Proteomes" id="UP001445335">
    <property type="component" value="Unassembled WGS sequence"/>
</dbReference>
<gene>
    <name evidence="5" type="ORF">WJX81_000717</name>
</gene>
<dbReference type="InterPro" id="IPR040911">
    <property type="entry name" value="Exostosin_GT47"/>
</dbReference>
<reference evidence="5 6" key="1">
    <citation type="journal article" date="2024" name="Nat. Commun.">
        <title>Phylogenomics reveals the evolutionary origins of lichenization in chlorophyte algae.</title>
        <authorList>
            <person name="Puginier C."/>
            <person name="Libourel C."/>
            <person name="Otte J."/>
            <person name="Skaloud P."/>
            <person name="Haon M."/>
            <person name="Grisel S."/>
            <person name="Petersen M."/>
            <person name="Berrin J.G."/>
            <person name="Delaux P.M."/>
            <person name="Dal Grande F."/>
            <person name="Keller J."/>
        </authorList>
    </citation>
    <scope>NUCLEOTIDE SEQUENCE [LARGE SCALE GENOMIC DNA]</scope>
    <source>
        <strain evidence="5 6">SAG 245.80</strain>
    </source>
</reference>
<proteinExistence type="inferred from homology"/>
<sequence>MHGGELLFVEQIARSPERVTEEDIALAKVFVVPTLLIFGFDHGDEVRWRPTDDTCSGKRFKEMQTATANALLASPYFQRSGGADHLLVADSYKLWDMERNSDFSLEFLKAIENMTVGHFETAEQLAWQRAWRCTITVPYVHKPPLQLRRSTLSVTATRFRDLAPRDFGVFFMGKVGPDPGYATRRRIATMLGELRDLPMTYVSTSAPRALGFEAECDLRACLEAARCVGCSWNASAPGRLYEHRLQRSEFSLVIRGDTPSSARLYDALAYGVIPIIVSNDLWAIGLPFPGRVPWQDLVFMLPEAFTAADLRIIAVAPRDMKDRKRKAIRAHLQDVSWTAPGSRVADNVVSEAARYCM</sequence>
<evidence type="ECO:0000313" key="6">
    <source>
        <dbReference type="Proteomes" id="UP001445335"/>
    </source>
</evidence>
<comment type="caution">
    <text evidence="5">The sequence shown here is derived from an EMBL/GenBank/DDBJ whole genome shotgun (WGS) entry which is preliminary data.</text>
</comment>
<dbReference type="AlphaFoldDB" id="A0AAW1RME9"/>
<evidence type="ECO:0000256" key="2">
    <source>
        <dbReference type="ARBA" id="ARBA00010271"/>
    </source>
</evidence>
<name>A0AAW1RME9_9CHLO</name>
<dbReference type="PANTHER" id="PTHR11062:SF281">
    <property type="entry name" value="EXOSTOSIN-LIKE 2"/>
    <property type="match status" value="1"/>
</dbReference>
<accession>A0AAW1RME9</accession>
<dbReference type="InterPro" id="IPR004263">
    <property type="entry name" value="Exostosin"/>
</dbReference>
<dbReference type="EMBL" id="JALJOU010000031">
    <property type="protein sequence ID" value="KAK9834813.1"/>
    <property type="molecule type" value="Genomic_DNA"/>
</dbReference>
<comment type="similarity">
    <text evidence="2">Belongs to the glycosyltransferase 47 family.</text>
</comment>
<keyword evidence="3" id="KW-0333">Golgi apparatus</keyword>
<dbReference type="GO" id="GO:0016757">
    <property type="term" value="F:glycosyltransferase activity"/>
    <property type="evidence" value="ECO:0007669"/>
    <property type="project" value="InterPro"/>
</dbReference>
<dbReference type="GO" id="GO:0000139">
    <property type="term" value="C:Golgi membrane"/>
    <property type="evidence" value="ECO:0007669"/>
    <property type="project" value="UniProtKB-SubCell"/>
</dbReference>
<keyword evidence="6" id="KW-1185">Reference proteome</keyword>
<evidence type="ECO:0000256" key="1">
    <source>
        <dbReference type="ARBA" id="ARBA00004323"/>
    </source>
</evidence>